<dbReference type="GO" id="GO:0016787">
    <property type="term" value="F:hydrolase activity"/>
    <property type="evidence" value="ECO:0007669"/>
    <property type="project" value="UniProtKB-KW"/>
</dbReference>
<dbReference type="Gene3D" id="3.40.50.1820">
    <property type="entry name" value="alpha/beta hydrolase"/>
    <property type="match status" value="1"/>
</dbReference>
<dbReference type="PIRSF" id="PIRSF037442">
    <property type="entry name" value="UCP037442_abhydr"/>
    <property type="match status" value="1"/>
</dbReference>
<dbReference type="EMBL" id="JACHHY010000002">
    <property type="protein sequence ID" value="MBB5017177.1"/>
    <property type="molecule type" value="Genomic_DNA"/>
</dbReference>
<name>A0A840MK18_9PROT</name>
<proteinExistence type="predicted"/>
<reference evidence="2 3" key="1">
    <citation type="submission" date="2020-08" db="EMBL/GenBank/DDBJ databases">
        <title>Genomic Encyclopedia of Type Strains, Phase IV (KMG-IV): sequencing the most valuable type-strain genomes for metagenomic binning, comparative biology and taxonomic classification.</title>
        <authorList>
            <person name="Goeker M."/>
        </authorList>
    </citation>
    <scope>NUCLEOTIDE SEQUENCE [LARGE SCALE GENOMIC DNA]</scope>
    <source>
        <strain evidence="2 3">DSM 27165</strain>
    </source>
</reference>
<dbReference type="InterPro" id="IPR017208">
    <property type="entry name" value="UCP037442_abhydr"/>
</dbReference>
<comment type="caution">
    <text evidence="2">The sequence shown here is derived from an EMBL/GenBank/DDBJ whole genome shotgun (WGS) entry which is preliminary data.</text>
</comment>
<organism evidence="2 3">
    <name type="scientific">Chitinivorax tropicus</name>
    <dbReference type="NCBI Taxonomy" id="714531"/>
    <lineage>
        <taxon>Bacteria</taxon>
        <taxon>Pseudomonadati</taxon>
        <taxon>Pseudomonadota</taxon>
        <taxon>Betaproteobacteria</taxon>
        <taxon>Chitinivorax</taxon>
    </lineage>
</organism>
<accession>A0A840MK18</accession>
<dbReference type="InterPro" id="IPR029058">
    <property type="entry name" value="AB_hydrolase_fold"/>
</dbReference>
<sequence>MHNLTLEAADGYRLAASLFSPAKPNGLAIVINSATGAPRRYYQAFARYLSHRGATVLTFDYRGIGDSLDHRFDLAGLRIRDWGAHDFDAAVRWLLARVEHQHLAVIGHSIGGQLLGLSPAIAQCSAALTIASQIGYWRHWPGMLRQWQMRSIFRWAMPVVVKQFGKLPGFAMGGVSLPAGIALEWARWCQHPDYFVDEHNQPLPTYFHRFHGPIRLYSFGDDLFYAPPLAVTALAARFGPQQASVVFRQPADWQLAKLGHFGFFKSATPEHVWAETADWLESQTVARVHAHAA</sequence>
<feature type="domain" description="AB hydrolase-1" evidence="1">
    <location>
        <begin position="41"/>
        <end position="114"/>
    </location>
</feature>
<dbReference type="Proteomes" id="UP000575898">
    <property type="component" value="Unassembled WGS sequence"/>
</dbReference>
<dbReference type="Pfam" id="PF00561">
    <property type="entry name" value="Abhydrolase_1"/>
    <property type="match status" value="1"/>
</dbReference>
<gene>
    <name evidence="2" type="ORF">HNQ59_000439</name>
</gene>
<dbReference type="SUPFAM" id="SSF53474">
    <property type="entry name" value="alpha/beta-Hydrolases"/>
    <property type="match status" value="1"/>
</dbReference>
<keyword evidence="3" id="KW-1185">Reference proteome</keyword>
<keyword evidence="2" id="KW-0378">Hydrolase</keyword>
<dbReference type="RefSeq" id="WP_184034585.1">
    <property type="nucleotide sequence ID" value="NZ_JACHHY010000002.1"/>
</dbReference>
<evidence type="ECO:0000313" key="2">
    <source>
        <dbReference type="EMBL" id="MBB5017177.1"/>
    </source>
</evidence>
<protein>
    <submittedName>
        <fullName evidence="2">Putative alpha/beta hydrolase</fullName>
    </submittedName>
</protein>
<dbReference type="AlphaFoldDB" id="A0A840MK18"/>
<dbReference type="InterPro" id="IPR000073">
    <property type="entry name" value="AB_hydrolase_1"/>
</dbReference>
<evidence type="ECO:0000259" key="1">
    <source>
        <dbReference type="Pfam" id="PF00561"/>
    </source>
</evidence>
<evidence type="ECO:0000313" key="3">
    <source>
        <dbReference type="Proteomes" id="UP000575898"/>
    </source>
</evidence>